<protein>
    <recommendedName>
        <fullName evidence="4">Beta-carotene 15,15'-monooxygenase</fullName>
    </recommendedName>
</protein>
<reference evidence="2 3" key="1">
    <citation type="submission" date="2020-11" db="EMBL/GenBank/DDBJ databases">
        <title>Actinomyces sp. ZJ750.</title>
        <authorList>
            <person name="Zhou J."/>
        </authorList>
    </citation>
    <scope>NUCLEOTIDE SEQUENCE [LARGE SCALE GENOMIC DNA]</scope>
    <source>
        <strain evidence="2 3">ZJ750</strain>
    </source>
</reference>
<dbReference type="Proteomes" id="UP000594637">
    <property type="component" value="Chromosome"/>
</dbReference>
<dbReference type="KEGG" id="arep:ID810_02315"/>
<keyword evidence="3" id="KW-1185">Reference proteome</keyword>
<dbReference type="InterPro" id="IPR018674">
    <property type="entry name" value="DUF2142_membrane"/>
</dbReference>
<evidence type="ECO:0008006" key="4">
    <source>
        <dbReference type="Google" id="ProtNLM"/>
    </source>
</evidence>
<feature type="transmembrane region" description="Helical" evidence="1">
    <location>
        <begin position="71"/>
        <end position="95"/>
    </location>
</feature>
<feature type="transmembrane region" description="Helical" evidence="1">
    <location>
        <begin position="21"/>
        <end position="41"/>
    </location>
</feature>
<feature type="transmembrane region" description="Helical" evidence="1">
    <location>
        <begin position="102"/>
        <end position="120"/>
    </location>
</feature>
<feature type="transmembrane region" description="Helical" evidence="1">
    <location>
        <begin position="353"/>
        <end position="376"/>
    </location>
</feature>
<dbReference type="RefSeq" id="WP_166856234.1">
    <property type="nucleotide sequence ID" value="NZ_CP063989.1"/>
</dbReference>
<feature type="transmembrane region" description="Helical" evidence="1">
    <location>
        <begin position="126"/>
        <end position="143"/>
    </location>
</feature>
<keyword evidence="1" id="KW-0812">Transmembrane</keyword>
<feature type="transmembrane region" description="Helical" evidence="1">
    <location>
        <begin position="267"/>
        <end position="284"/>
    </location>
</feature>
<keyword evidence="1" id="KW-1133">Transmembrane helix</keyword>
<gene>
    <name evidence="2" type="ORF">ID810_02315</name>
</gene>
<evidence type="ECO:0000256" key="1">
    <source>
        <dbReference type="SAM" id="Phobius"/>
    </source>
</evidence>
<sequence>MDAEDQSGHGAAMRTSRRHRLRPLPILAALLALLVGVGWALSSPLSPSPDDTLPLGYHWVRPLLIGPDAELAAVLIRILNTLLGVVLIASLHTLAPRDEQRAVLLVPLIAWTPMGLYLIASDNPTSWAVVGLYAYNAGMYLATRAQGRRRVGLLVTGALGALMCMAARDDVALFLLLVGIALLLAVRWTRGVWPELLITVAFGVLGLLEMLSFGGTETMPGAAPDGTEGGVLHRLLIGIMTIPKYIGGFWGVHWGPGRGDVSLDPRSPYVLVMLAVGALILLALRSGTWRTWLSTLVLIGTGALLPVVLYAGGVFEPLEAFEARYVLPLLAPALLMLLIVDKDEPVSLSRPQAIWTGACVITAHVIAQQVVLMHYVKGDPQWSGDLPISPMMLLFITSCAFAVLTAVVLVNVTRPARDGRTAREGMVSVLT</sequence>
<organism evidence="2 3">
    <name type="scientific">Actinomyces respiraculi</name>
    <dbReference type="NCBI Taxonomy" id="2744574"/>
    <lineage>
        <taxon>Bacteria</taxon>
        <taxon>Bacillati</taxon>
        <taxon>Actinomycetota</taxon>
        <taxon>Actinomycetes</taxon>
        <taxon>Actinomycetales</taxon>
        <taxon>Actinomycetaceae</taxon>
        <taxon>Actinomyces</taxon>
    </lineage>
</organism>
<evidence type="ECO:0000313" key="2">
    <source>
        <dbReference type="EMBL" id="QPL05825.1"/>
    </source>
</evidence>
<dbReference type="AlphaFoldDB" id="A0A7T0PXG5"/>
<evidence type="ECO:0000313" key="3">
    <source>
        <dbReference type="Proteomes" id="UP000594637"/>
    </source>
</evidence>
<feature type="transmembrane region" description="Helical" evidence="1">
    <location>
        <begin position="388"/>
        <end position="410"/>
    </location>
</feature>
<name>A0A7T0PXG5_9ACTO</name>
<feature type="transmembrane region" description="Helical" evidence="1">
    <location>
        <begin position="196"/>
        <end position="214"/>
    </location>
</feature>
<accession>A0A7T0PXG5</accession>
<feature type="transmembrane region" description="Helical" evidence="1">
    <location>
        <begin position="291"/>
        <end position="311"/>
    </location>
</feature>
<feature type="transmembrane region" description="Helical" evidence="1">
    <location>
        <begin position="323"/>
        <end position="341"/>
    </location>
</feature>
<proteinExistence type="predicted"/>
<dbReference type="Pfam" id="PF09913">
    <property type="entry name" value="DUF2142"/>
    <property type="match status" value="1"/>
</dbReference>
<dbReference type="EMBL" id="CP063989">
    <property type="protein sequence ID" value="QPL05825.1"/>
    <property type="molecule type" value="Genomic_DNA"/>
</dbReference>
<feature type="transmembrane region" description="Helical" evidence="1">
    <location>
        <begin position="235"/>
        <end position="255"/>
    </location>
</feature>
<keyword evidence="1" id="KW-0472">Membrane</keyword>
<feature type="transmembrane region" description="Helical" evidence="1">
    <location>
        <begin position="171"/>
        <end position="190"/>
    </location>
</feature>